<sequence length="365" mass="41795">MRFHLVTLLTLISVASASTTFVTKEAKANAMELLGCSKAADSHRDFSTDKFLRVHNEDDEERAINFKSMFGVDKISSYLNKREFAKVLRKNSEDIDTVFAKLQLVTAGEKIFENPNFLIWAKYVDDYNVKHPGKAKSMLPTLTTQYGDKGLAKMLEAAKQVESTKSVATKLQSEQMKVWNKADISTDRLFKIYRLDHESNPFANPVIHILSRYSDEFFSSKKTALLDTLRVHYSDSELSQILIAARKVPSTKRMARKLEDELLRFWLSNLKSPDEVFRYLQLDKGANNLLDSMQLKTWLRYEDLFKFEAKTNPFVTKTTLVDSLTAHYNEIALSKILKSPTTDYGKKMATTIENELRTKAVKSLI</sequence>
<protein>
    <submittedName>
        <fullName evidence="2">RxLR effector candidate</fullName>
    </submittedName>
</protein>
<dbReference type="AlphaFoldDB" id="A0A2P4YU03"/>
<dbReference type="OrthoDB" id="118898at2759"/>
<organism evidence="2 3">
    <name type="scientific">Phytophthora palmivora</name>
    <dbReference type="NCBI Taxonomy" id="4796"/>
    <lineage>
        <taxon>Eukaryota</taxon>
        <taxon>Sar</taxon>
        <taxon>Stramenopiles</taxon>
        <taxon>Oomycota</taxon>
        <taxon>Peronosporomycetes</taxon>
        <taxon>Peronosporales</taxon>
        <taxon>Peronosporaceae</taxon>
        <taxon>Phytophthora</taxon>
    </lineage>
</organism>
<feature type="signal peptide" evidence="1">
    <location>
        <begin position="1"/>
        <end position="17"/>
    </location>
</feature>
<evidence type="ECO:0000313" key="2">
    <source>
        <dbReference type="EMBL" id="POM81283.1"/>
    </source>
</evidence>
<keyword evidence="1" id="KW-0732">Signal</keyword>
<keyword evidence="3" id="KW-1185">Reference proteome</keyword>
<reference evidence="2 3" key="1">
    <citation type="journal article" date="2017" name="Genome Biol. Evol.">
        <title>Phytophthora megakarya and P. palmivora, closely related causal agents of cacao black pod rot, underwent increases in genome sizes and gene numbers by different mechanisms.</title>
        <authorList>
            <person name="Ali S.S."/>
            <person name="Shao J."/>
            <person name="Lary D.J."/>
            <person name="Kronmiller B."/>
            <person name="Shen D."/>
            <person name="Strem M.D."/>
            <person name="Amoako-Attah I."/>
            <person name="Akrofi A.Y."/>
            <person name="Begoude B.A."/>
            <person name="Ten Hoopen G.M."/>
            <person name="Coulibaly K."/>
            <person name="Kebe B.I."/>
            <person name="Melnick R.L."/>
            <person name="Guiltinan M.J."/>
            <person name="Tyler B.M."/>
            <person name="Meinhardt L.W."/>
            <person name="Bailey B.A."/>
        </authorList>
    </citation>
    <scope>NUCLEOTIDE SEQUENCE [LARGE SCALE GENOMIC DNA]</scope>
    <source>
        <strain evidence="3">sbr112.9</strain>
    </source>
</reference>
<gene>
    <name evidence="2" type="ORF">PHPALM_771</name>
</gene>
<proteinExistence type="predicted"/>
<dbReference type="EMBL" id="NCKW01000117">
    <property type="protein sequence ID" value="POM81283.1"/>
    <property type="molecule type" value="Genomic_DNA"/>
</dbReference>
<name>A0A2P4YU03_9STRA</name>
<evidence type="ECO:0000313" key="3">
    <source>
        <dbReference type="Proteomes" id="UP000237271"/>
    </source>
</evidence>
<accession>A0A2P4YU03</accession>
<comment type="caution">
    <text evidence="2">The sequence shown here is derived from an EMBL/GenBank/DDBJ whole genome shotgun (WGS) entry which is preliminary data.</text>
</comment>
<dbReference type="Proteomes" id="UP000237271">
    <property type="component" value="Unassembled WGS sequence"/>
</dbReference>
<feature type="chain" id="PRO_5015143088" evidence="1">
    <location>
        <begin position="18"/>
        <end position="365"/>
    </location>
</feature>
<evidence type="ECO:0000256" key="1">
    <source>
        <dbReference type="SAM" id="SignalP"/>
    </source>
</evidence>